<dbReference type="Pfam" id="PF09394">
    <property type="entry name" value="Inhibitor_I42"/>
    <property type="match status" value="2"/>
</dbReference>
<proteinExistence type="predicted"/>
<dbReference type="GO" id="GO:0004869">
    <property type="term" value="F:cysteine-type endopeptidase inhibitor activity"/>
    <property type="evidence" value="ECO:0007669"/>
    <property type="project" value="UniProtKB-KW"/>
</dbReference>
<keyword evidence="5" id="KW-1185">Reference proteome</keyword>
<evidence type="ECO:0000313" key="4">
    <source>
        <dbReference type="EMBL" id="CAJ36116.1"/>
    </source>
</evidence>
<evidence type="ECO:0000256" key="2">
    <source>
        <dbReference type="ARBA" id="ARBA00022704"/>
    </source>
</evidence>
<dbReference type="OrthoDB" id="28968at2157"/>
<name>Q0W677_METAR</name>
<reference evidence="4 5" key="1">
    <citation type="journal article" date="2006" name="Science">
        <title>Genome of rice cluster I archaea -- the key methane producers in the rice rhizosphere.</title>
        <authorList>
            <person name="Erkel C."/>
            <person name="Kube M."/>
            <person name="Reinhardt R."/>
            <person name="Liesack W."/>
        </authorList>
    </citation>
    <scope>NUCLEOTIDE SEQUENCE [LARGE SCALE GENOMIC DNA]</scope>
    <source>
        <strain evidence="5">DSM 22066 / NBRC 105507 / MRE50</strain>
    </source>
</reference>
<dbReference type="RefSeq" id="WP_012036393.1">
    <property type="nucleotide sequence ID" value="NC_009464.1"/>
</dbReference>
<dbReference type="PANTHER" id="PTHR36530:SF1">
    <property type="entry name" value="AMOEBIASIN-1"/>
    <property type="match status" value="1"/>
</dbReference>
<dbReference type="InterPro" id="IPR036331">
    <property type="entry name" value="Chagasin-like_sf"/>
</dbReference>
<evidence type="ECO:0000313" key="5">
    <source>
        <dbReference type="Proteomes" id="UP000000663"/>
    </source>
</evidence>
<gene>
    <name evidence="4" type="ORF">RCIX733</name>
</gene>
<keyword evidence="2" id="KW-0789">Thiol protease inhibitor</keyword>
<evidence type="ECO:0000256" key="1">
    <source>
        <dbReference type="ARBA" id="ARBA00022690"/>
    </source>
</evidence>
<dbReference type="PANTHER" id="PTHR36530">
    <property type="entry name" value="INHIBITOR OF CYSTEINE PEPTIDASE"/>
    <property type="match status" value="1"/>
</dbReference>
<dbReference type="GeneID" id="25397312"/>
<protein>
    <submittedName>
        <fullName evidence="4">Predicted secreted protein</fullName>
    </submittedName>
</protein>
<organism evidence="4 5">
    <name type="scientific">Methanocella arvoryzae (strain DSM 22066 / NBRC 105507 / MRE50)</name>
    <dbReference type="NCBI Taxonomy" id="351160"/>
    <lineage>
        <taxon>Archaea</taxon>
        <taxon>Methanobacteriati</taxon>
        <taxon>Methanobacteriota</taxon>
        <taxon>Stenosarchaea group</taxon>
        <taxon>Methanomicrobia</taxon>
        <taxon>Methanocellales</taxon>
        <taxon>Methanocellaceae</taxon>
        <taxon>Methanocella</taxon>
    </lineage>
</organism>
<dbReference type="EMBL" id="AM114193">
    <property type="protein sequence ID" value="CAJ36116.1"/>
    <property type="molecule type" value="Genomic_DNA"/>
</dbReference>
<dbReference type="InterPro" id="IPR018990">
    <property type="entry name" value="Prot_inh_I42_chagasin"/>
</dbReference>
<dbReference type="Proteomes" id="UP000000663">
    <property type="component" value="Chromosome"/>
</dbReference>
<keyword evidence="1" id="KW-0646">Protease inhibitor</keyword>
<dbReference type="KEGG" id="rci:RCIX733"/>
<dbReference type="Gene3D" id="2.60.40.2020">
    <property type="match status" value="2"/>
</dbReference>
<sequence length="263" mass="27479">MNHKTLFAIAISLIAITAIVAGCTTPTATPAPTATPTPTPTDVPGDGTVPAAAFDEAYNDHTVQVETGATFSVSLSENPSTGYTWNWTLTPGLELVNDTFAANESGLIGAGGIHTWVLKMTGSDAQTFSAIEKRSADPVLGNETTYTLHIIPAIGDMNMTTYTEANDNQIVTVAKGDSIAVQLAENPSTGYMWIVNSTDGLTVKDLGHVHGEAAPGMVGVGGNHTFQITATGDGNQTFSGVYKRAWEPATDSDKTFTLNIVIS</sequence>
<dbReference type="InterPro" id="IPR052781">
    <property type="entry name" value="Cys_protease_inhibitor_I42"/>
</dbReference>
<dbReference type="SUPFAM" id="SSF141066">
    <property type="entry name" value="ICP-like"/>
    <property type="match status" value="2"/>
</dbReference>
<dbReference type="AlphaFoldDB" id="Q0W677"/>
<dbReference type="STRING" id="351160.RCIX733"/>
<feature type="domain" description="Proteinase inhibitor I42 chagasin" evidence="3">
    <location>
        <begin position="65"/>
        <end position="150"/>
    </location>
</feature>
<dbReference type="eggNOG" id="arCOG03544">
    <property type="taxonomic scope" value="Archaea"/>
</dbReference>
<accession>Q0W677</accession>
<feature type="domain" description="Proteinase inhibitor I42 chagasin" evidence="3">
    <location>
        <begin position="173"/>
        <end position="260"/>
    </location>
</feature>
<dbReference type="PROSITE" id="PS51257">
    <property type="entry name" value="PROKAR_LIPOPROTEIN"/>
    <property type="match status" value="1"/>
</dbReference>
<evidence type="ECO:0000259" key="3">
    <source>
        <dbReference type="Pfam" id="PF09394"/>
    </source>
</evidence>